<organism evidence="11 12">
    <name type="scientific">Alloprevotella rava</name>
    <dbReference type="NCBI Taxonomy" id="671218"/>
    <lineage>
        <taxon>Bacteria</taxon>
        <taxon>Pseudomonadati</taxon>
        <taxon>Bacteroidota</taxon>
        <taxon>Bacteroidia</taxon>
        <taxon>Bacteroidales</taxon>
        <taxon>Prevotellaceae</taxon>
        <taxon>Alloprevotella</taxon>
    </lineage>
</organism>
<sequence length="661" mass="74239">MGNKFPFRLRLLALAFLPFVLTAQSRKDRHLSSAEVLGVRADASVASAAPVQKLDTASIRRMGVTSTADALRRFAGVNLRDYGGAGGLKTVSVRGLGAQHTAVVYDGVTVSNAQQGQIDLGRFSLDRLAGVELHTADEGSLLVPVRQLGAATVVLRSWQPNAQNRGMHGAVALRHGSFGVWNPSVLLSQNWNGCTGVNVSADYYHGNNAYPFTVKNGVATHREKRLNSQMNDWTLEANVHHLLQRGQLSGKVFYVTNHRYLPGPVTLYVSGNNEHLTEQNAFAQLKWEQQYGRWNFFGAGKADWRESKYLDIAGRYPGGRLDQRYKQNEIYASAGASYTWQALTAAVATDWFRNDLTSNLKVDNDVWRTSWLTSMTLRYAPRRFELTGRLVSSIFRNHATAGTEAAKNASQLSPSLSASWKLLSDQRAHLFVRAHYKEYFRVPTFTENYYYHLGNTHLKPERTQQLGAGVTFAGMPSARWQVQLTADGYANRVWDKISSIPYNLFVWRTVNLGKVRAAGMDVALQSTWTLRNGQQLIGNGTYTYQRVTDRTDKKSEDYGKQLAYTPLHSGAVSMAWENPWVNAVVSLTAAAKRWATNEHTVTTSVPAYADVNIGLYRTFRFRSFQLEARADLTNLFNYQYEVIRRYPMPGRAYRFSALLRW</sequence>
<dbReference type="GO" id="GO:0044718">
    <property type="term" value="P:siderophore transmembrane transport"/>
    <property type="evidence" value="ECO:0007669"/>
    <property type="project" value="TreeGrafter"/>
</dbReference>
<feature type="domain" description="TonB-dependent receptor plug" evidence="10">
    <location>
        <begin position="47"/>
        <end position="136"/>
    </location>
</feature>
<comment type="caution">
    <text evidence="11">The sequence shown here is derived from an EMBL/GenBank/DDBJ whole genome shotgun (WGS) entry which is preliminary data.</text>
</comment>
<dbReference type="PANTHER" id="PTHR30069">
    <property type="entry name" value="TONB-DEPENDENT OUTER MEMBRANE RECEPTOR"/>
    <property type="match status" value="1"/>
</dbReference>
<comment type="similarity">
    <text evidence="8">Belongs to the TonB-dependent receptor family.</text>
</comment>
<dbReference type="InterPro" id="IPR037066">
    <property type="entry name" value="Plug_dom_sf"/>
</dbReference>
<keyword evidence="4 8" id="KW-0812">Transmembrane</keyword>
<dbReference type="PROSITE" id="PS52016">
    <property type="entry name" value="TONB_DEPENDENT_REC_3"/>
    <property type="match status" value="1"/>
</dbReference>
<evidence type="ECO:0000256" key="7">
    <source>
        <dbReference type="ARBA" id="ARBA00023237"/>
    </source>
</evidence>
<reference evidence="11 12" key="1">
    <citation type="submission" date="2020-08" db="EMBL/GenBank/DDBJ databases">
        <title>Genomic Encyclopedia of Type Strains, Phase IV (KMG-IV): sequencing the most valuable type-strain genomes for metagenomic binning, comparative biology and taxonomic classification.</title>
        <authorList>
            <person name="Goeker M."/>
        </authorList>
    </citation>
    <scope>NUCLEOTIDE SEQUENCE [LARGE SCALE GENOMIC DNA]</scope>
    <source>
        <strain evidence="11 12">DSM 22548</strain>
    </source>
</reference>
<dbReference type="RefSeq" id="WP_183694790.1">
    <property type="nucleotide sequence ID" value="NZ_JACICA010000002.1"/>
</dbReference>
<keyword evidence="7 8" id="KW-0998">Cell outer membrane</keyword>
<keyword evidence="6 8" id="KW-0472">Membrane</keyword>
<feature type="chain" id="PRO_5031481347" evidence="9">
    <location>
        <begin position="24"/>
        <end position="661"/>
    </location>
</feature>
<dbReference type="InterPro" id="IPR036942">
    <property type="entry name" value="Beta-barrel_TonB_sf"/>
</dbReference>
<feature type="signal peptide" evidence="9">
    <location>
        <begin position="1"/>
        <end position="23"/>
    </location>
</feature>
<dbReference type="Proteomes" id="UP000541425">
    <property type="component" value="Unassembled WGS sequence"/>
</dbReference>
<dbReference type="EMBL" id="JACICA010000002">
    <property type="protein sequence ID" value="MBB3702190.1"/>
    <property type="molecule type" value="Genomic_DNA"/>
</dbReference>
<evidence type="ECO:0000256" key="8">
    <source>
        <dbReference type="PROSITE-ProRule" id="PRU01360"/>
    </source>
</evidence>
<evidence type="ECO:0000313" key="12">
    <source>
        <dbReference type="Proteomes" id="UP000541425"/>
    </source>
</evidence>
<dbReference type="Gene3D" id="2.40.170.20">
    <property type="entry name" value="TonB-dependent receptor, beta-barrel domain"/>
    <property type="match status" value="1"/>
</dbReference>
<gene>
    <name evidence="11" type="ORF">FHS60_000643</name>
</gene>
<evidence type="ECO:0000313" key="11">
    <source>
        <dbReference type="EMBL" id="MBB3702190.1"/>
    </source>
</evidence>
<dbReference type="InterPro" id="IPR012910">
    <property type="entry name" value="Plug_dom"/>
</dbReference>
<evidence type="ECO:0000256" key="9">
    <source>
        <dbReference type="SAM" id="SignalP"/>
    </source>
</evidence>
<evidence type="ECO:0000256" key="2">
    <source>
        <dbReference type="ARBA" id="ARBA00022448"/>
    </source>
</evidence>
<keyword evidence="5 9" id="KW-0732">Signal</keyword>
<evidence type="ECO:0000256" key="6">
    <source>
        <dbReference type="ARBA" id="ARBA00023136"/>
    </source>
</evidence>
<dbReference type="Gene3D" id="2.170.130.10">
    <property type="entry name" value="TonB-dependent receptor, plug domain"/>
    <property type="match status" value="1"/>
</dbReference>
<dbReference type="GO" id="GO:0009279">
    <property type="term" value="C:cell outer membrane"/>
    <property type="evidence" value="ECO:0007669"/>
    <property type="project" value="UniProtKB-SubCell"/>
</dbReference>
<keyword evidence="2 8" id="KW-0813">Transport</keyword>
<accession>A0A7W5Y140</accession>
<comment type="subcellular location">
    <subcellularLocation>
        <location evidence="1 8">Cell outer membrane</location>
        <topology evidence="1 8">Multi-pass membrane protein</topology>
    </subcellularLocation>
</comment>
<evidence type="ECO:0000259" key="10">
    <source>
        <dbReference type="Pfam" id="PF07715"/>
    </source>
</evidence>
<dbReference type="AlphaFoldDB" id="A0A7W5Y140"/>
<dbReference type="SUPFAM" id="SSF56935">
    <property type="entry name" value="Porins"/>
    <property type="match status" value="1"/>
</dbReference>
<evidence type="ECO:0000256" key="4">
    <source>
        <dbReference type="ARBA" id="ARBA00022692"/>
    </source>
</evidence>
<dbReference type="Pfam" id="PF07715">
    <property type="entry name" value="Plug"/>
    <property type="match status" value="1"/>
</dbReference>
<keyword evidence="3 8" id="KW-1134">Transmembrane beta strand</keyword>
<evidence type="ECO:0000256" key="3">
    <source>
        <dbReference type="ARBA" id="ARBA00022452"/>
    </source>
</evidence>
<evidence type="ECO:0000256" key="1">
    <source>
        <dbReference type="ARBA" id="ARBA00004571"/>
    </source>
</evidence>
<dbReference type="InterPro" id="IPR039426">
    <property type="entry name" value="TonB-dep_rcpt-like"/>
</dbReference>
<keyword evidence="11" id="KW-0675">Receptor</keyword>
<dbReference type="PANTHER" id="PTHR30069:SF29">
    <property type="entry name" value="HEMOGLOBIN AND HEMOGLOBIN-HAPTOGLOBIN-BINDING PROTEIN 1-RELATED"/>
    <property type="match status" value="1"/>
</dbReference>
<proteinExistence type="inferred from homology"/>
<protein>
    <submittedName>
        <fullName evidence="11">Outer membrane cobalamin receptor</fullName>
    </submittedName>
</protein>
<evidence type="ECO:0000256" key="5">
    <source>
        <dbReference type="ARBA" id="ARBA00022729"/>
    </source>
</evidence>
<name>A0A7W5Y140_9BACT</name>
<dbReference type="GO" id="GO:0015344">
    <property type="term" value="F:siderophore uptake transmembrane transporter activity"/>
    <property type="evidence" value="ECO:0007669"/>
    <property type="project" value="TreeGrafter"/>
</dbReference>